<dbReference type="Proteomes" id="UP000266118">
    <property type="component" value="Chromosome"/>
</dbReference>
<dbReference type="InterPro" id="IPR021737">
    <property type="entry name" value="Phage_phiKZ_Orf197"/>
</dbReference>
<sequence length="105" mass="12553">MMIFIKLLLAHLLGDFVLQPNAWVHEKERLKIKSPKLYYRILLHGFLSLLFIGDIRFYKCAILIVLSHFIIDVSKLYFQNSKNKRQWFWLDQLGHILVLINKSII</sequence>
<organism evidence="1 2">
    <name type="scientific">Arachidicoccus soli</name>
    <dbReference type="NCBI Taxonomy" id="2341117"/>
    <lineage>
        <taxon>Bacteria</taxon>
        <taxon>Pseudomonadati</taxon>
        <taxon>Bacteroidota</taxon>
        <taxon>Chitinophagia</taxon>
        <taxon>Chitinophagales</taxon>
        <taxon>Chitinophagaceae</taxon>
        <taxon>Arachidicoccus</taxon>
    </lineage>
</organism>
<dbReference type="RefSeq" id="WP_119984955.1">
    <property type="nucleotide sequence ID" value="NZ_CP032489.1"/>
</dbReference>
<dbReference type="KEGG" id="ark:D6B99_03040"/>
<dbReference type="AlphaFoldDB" id="A0A386HM26"/>
<evidence type="ECO:0000313" key="2">
    <source>
        <dbReference type="Proteomes" id="UP000266118"/>
    </source>
</evidence>
<name>A0A386HM26_9BACT</name>
<reference evidence="1 2" key="1">
    <citation type="submission" date="2018-09" db="EMBL/GenBank/DDBJ databases">
        <title>Arachidicoccus sp. nov., a bacterium isolated from soil.</title>
        <authorList>
            <person name="Weon H.-Y."/>
            <person name="Kwon S.-W."/>
            <person name="Lee S.A."/>
        </authorList>
    </citation>
    <scope>NUCLEOTIDE SEQUENCE [LARGE SCALE GENOMIC DNA]</scope>
    <source>
        <strain evidence="1 2">KIS59-12</strain>
    </source>
</reference>
<dbReference type="OrthoDB" id="8536716at2"/>
<gene>
    <name evidence="1" type="ORF">D6B99_03040</name>
</gene>
<evidence type="ECO:0000313" key="1">
    <source>
        <dbReference type="EMBL" id="AYD46679.1"/>
    </source>
</evidence>
<protein>
    <submittedName>
        <fullName evidence="1">DUF3307 domain-containing protein</fullName>
    </submittedName>
</protein>
<keyword evidence="2" id="KW-1185">Reference proteome</keyword>
<accession>A0A386HM26</accession>
<dbReference type="EMBL" id="CP032489">
    <property type="protein sequence ID" value="AYD46679.1"/>
    <property type="molecule type" value="Genomic_DNA"/>
</dbReference>
<dbReference type="Pfam" id="PF11750">
    <property type="entry name" value="DUF3307"/>
    <property type="match status" value="1"/>
</dbReference>
<proteinExistence type="predicted"/>